<organism evidence="8">
    <name type="scientific">Oppiella nova</name>
    <dbReference type="NCBI Taxonomy" id="334625"/>
    <lineage>
        <taxon>Eukaryota</taxon>
        <taxon>Metazoa</taxon>
        <taxon>Ecdysozoa</taxon>
        <taxon>Arthropoda</taxon>
        <taxon>Chelicerata</taxon>
        <taxon>Arachnida</taxon>
        <taxon>Acari</taxon>
        <taxon>Acariformes</taxon>
        <taxon>Sarcoptiformes</taxon>
        <taxon>Oribatida</taxon>
        <taxon>Brachypylina</taxon>
        <taxon>Oppioidea</taxon>
        <taxon>Oppiidae</taxon>
        <taxon>Oppiella</taxon>
    </lineage>
</organism>
<dbReference type="FunFam" id="1.20.1050.10:FF:000003">
    <property type="entry name" value="Glutathione S-transferase 2"/>
    <property type="match status" value="1"/>
</dbReference>
<dbReference type="InterPro" id="IPR004046">
    <property type="entry name" value="GST_C"/>
</dbReference>
<sequence>MSNASTTVPTLAYFPTRGLAQPIRLLLKYTGTPFDDKRYELGPDVPNLLQNFRKEKFTLGLDFPSVPYYLDGNVKLTQSIAILRYLGRKYGLVAGDEAGLVRQDLVEQQIQDIKQSFFEIIFKKEDFESKKDSYIAETLPQQLDQLSKFLGSHQWFAGQTLTYVDFLAYEVIDWLRLFSADTVKKYHNLGEYLDRFENLPQIKAYMKSKNFISWPIGGPQAYWGFNKAIN</sequence>
<dbReference type="InterPro" id="IPR036249">
    <property type="entry name" value="Thioredoxin-like_sf"/>
</dbReference>
<dbReference type="GO" id="GO:0006749">
    <property type="term" value="P:glutathione metabolic process"/>
    <property type="evidence" value="ECO:0007669"/>
    <property type="project" value="TreeGrafter"/>
</dbReference>
<accession>A0A7R9MGV9</accession>
<evidence type="ECO:0000256" key="5">
    <source>
        <dbReference type="ARBA" id="ARBA00047960"/>
    </source>
</evidence>
<dbReference type="AlphaFoldDB" id="A0A7R9MGV9"/>
<comment type="catalytic activity">
    <reaction evidence="5">
        <text>RX + glutathione = an S-substituted glutathione + a halide anion + H(+)</text>
        <dbReference type="Rhea" id="RHEA:16437"/>
        <dbReference type="ChEBI" id="CHEBI:15378"/>
        <dbReference type="ChEBI" id="CHEBI:16042"/>
        <dbReference type="ChEBI" id="CHEBI:17792"/>
        <dbReference type="ChEBI" id="CHEBI:57925"/>
        <dbReference type="ChEBI" id="CHEBI:90779"/>
        <dbReference type="EC" id="2.5.1.18"/>
    </reaction>
</comment>
<dbReference type="Pfam" id="PF02798">
    <property type="entry name" value="GST_N"/>
    <property type="match status" value="1"/>
</dbReference>
<dbReference type="CDD" id="cd03075">
    <property type="entry name" value="GST_N_Mu"/>
    <property type="match status" value="1"/>
</dbReference>
<gene>
    <name evidence="8" type="ORF">ONB1V03_LOCUS16457</name>
</gene>
<dbReference type="InterPro" id="IPR040079">
    <property type="entry name" value="Glutathione_S-Trfase"/>
</dbReference>
<dbReference type="InterPro" id="IPR010987">
    <property type="entry name" value="Glutathione-S-Trfase_C-like"/>
</dbReference>
<comment type="similarity">
    <text evidence="2">Belongs to the GST superfamily. Mu family.</text>
</comment>
<dbReference type="Proteomes" id="UP000728032">
    <property type="component" value="Unassembled WGS sequence"/>
</dbReference>
<dbReference type="SFLD" id="SFLDG01205">
    <property type="entry name" value="AMPS.1"/>
    <property type="match status" value="1"/>
</dbReference>
<dbReference type="SUPFAM" id="SSF47616">
    <property type="entry name" value="GST C-terminal domain-like"/>
    <property type="match status" value="1"/>
</dbReference>
<dbReference type="Pfam" id="PF14497">
    <property type="entry name" value="GST_C_3"/>
    <property type="match status" value="1"/>
</dbReference>
<dbReference type="EMBL" id="OC933449">
    <property type="protein sequence ID" value="CAD7659886.1"/>
    <property type="molecule type" value="Genomic_DNA"/>
</dbReference>
<evidence type="ECO:0000256" key="1">
    <source>
        <dbReference type="ARBA" id="ARBA00003701"/>
    </source>
</evidence>
<feature type="domain" description="GST C-terminal" evidence="7">
    <location>
        <begin position="96"/>
        <end position="216"/>
    </location>
</feature>
<dbReference type="PANTHER" id="PTHR11571">
    <property type="entry name" value="GLUTATHIONE S-TRANSFERASE"/>
    <property type="match status" value="1"/>
</dbReference>
<dbReference type="EC" id="2.5.1.18" evidence="3"/>
<dbReference type="SFLD" id="SFLDS00019">
    <property type="entry name" value="Glutathione_Transferase_(cytos"/>
    <property type="match status" value="1"/>
</dbReference>
<evidence type="ECO:0000256" key="2">
    <source>
        <dbReference type="ARBA" id="ARBA00005861"/>
    </source>
</evidence>
<evidence type="ECO:0000256" key="4">
    <source>
        <dbReference type="ARBA" id="ARBA00022679"/>
    </source>
</evidence>
<dbReference type="InterPro" id="IPR050213">
    <property type="entry name" value="GST_superfamily"/>
</dbReference>
<protein>
    <recommendedName>
        <fullName evidence="3">glutathione transferase</fullName>
        <ecNumber evidence="3">2.5.1.18</ecNumber>
    </recommendedName>
</protein>
<evidence type="ECO:0000313" key="8">
    <source>
        <dbReference type="EMBL" id="CAD7659886.1"/>
    </source>
</evidence>
<dbReference type="InterPro" id="IPR004045">
    <property type="entry name" value="Glutathione_S-Trfase_N"/>
</dbReference>
<dbReference type="SFLD" id="SFLDG00363">
    <property type="entry name" value="AMPS_(cytGST):_Alpha-__Mu-__Pi"/>
    <property type="match status" value="1"/>
</dbReference>
<dbReference type="InterPro" id="IPR036282">
    <property type="entry name" value="Glutathione-S-Trfase_C_sf"/>
</dbReference>
<dbReference type="OrthoDB" id="4951845at2759"/>
<evidence type="ECO:0000313" key="9">
    <source>
        <dbReference type="Proteomes" id="UP000728032"/>
    </source>
</evidence>
<dbReference type="PANTHER" id="PTHR11571:SF222">
    <property type="entry name" value="GLUTATHIONE TRANSFERASE"/>
    <property type="match status" value="1"/>
</dbReference>
<dbReference type="EMBL" id="CAJPVJ010018624">
    <property type="protein sequence ID" value="CAG2177024.1"/>
    <property type="molecule type" value="Genomic_DNA"/>
</dbReference>
<dbReference type="SUPFAM" id="SSF52833">
    <property type="entry name" value="Thioredoxin-like"/>
    <property type="match status" value="1"/>
</dbReference>
<comment type="function">
    <text evidence="1">Conjugation of reduced glutathione to a wide number of exogenous and endogenous hydrophobic electrophiles.</text>
</comment>
<keyword evidence="9" id="KW-1185">Reference proteome</keyword>
<reference evidence="8" key="1">
    <citation type="submission" date="2020-11" db="EMBL/GenBank/DDBJ databases">
        <authorList>
            <person name="Tran Van P."/>
        </authorList>
    </citation>
    <scope>NUCLEOTIDE SEQUENCE</scope>
</reference>
<dbReference type="GO" id="GO:0004364">
    <property type="term" value="F:glutathione transferase activity"/>
    <property type="evidence" value="ECO:0007669"/>
    <property type="project" value="UniProtKB-EC"/>
</dbReference>
<evidence type="ECO:0000256" key="3">
    <source>
        <dbReference type="ARBA" id="ARBA00012452"/>
    </source>
</evidence>
<name>A0A7R9MGV9_9ACAR</name>
<feature type="domain" description="GST N-terminal" evidence="6">
    <location>
        <begin position="7"/>
        <end position="94"/>
    </location>
</feature>
<keyword evidence="4" id="KW-0808">Transferase</keyword>
<dbReference type="Gene3D" id="1.20.1050.130">
    <property type="match status" value="1"/>
</dbReference>
<dbReference type="PROSITE" id="PS50405">
    <property type="entry name" value="GST_CTER"/>
    <property type="match status" value="1"/>
</dbReference>
<evidence type="ECO:0000259" key="7">
    <source>
        <dbReference type="PROSITE" id="PS50405"/>
    </source>
</evidence>
<proteinExistence type="inferred from homology"/>
<dbReference type="PROSITE" id="PS50404">
    <property type="entry name" value="GST_NTER"/>
    <property type="match status" value="1"/>
</dbReference>
<evidence type="ECO:0000259" key="6">
    <source>
        <dbReference type="PROSITE" id="PS50404"/>
    </source>
</evidence>